<name>A0A9D5R9M5_9FIRM</name>
<keyword evidence="3" id="KW-0227">DNA damage</keyword>
<feature type="domain" description="PD-(D/E)XK endonuclease-like" evidence="10">
    <location>
        <begin position="744"/>
        <end position="1070"/>
    </location>
</feature>
<dbReference type="InterPro" id="IPR027417">
    <property type="entry name" value="P-loop_NTPase"/>
</dbReference>
<dbReference type="GO" id="GO:0006310">
    <property type="term" value="P:DNA recombination"/>
    <property type="evidence" value="ECO:0007669"/>
    <property type="project" value="TreeGrafter"/>
</dbReference>
<feature type="domain" description="ATP-dependent helicase/deoxyribonuclease subunit B N-terminal" evidence="11">
    <location>
        <begin position="5"/>
        <end position="261"/>
    </location>
</feature>
<evidence type="ECO:0000256" key="7">
    <source>
        <dbReference type="ARBA" id="ARBA00022840"/>
    </source>
</evidence>
<keyword evidence="13" id="KW-1185">Reference proteome</keyword>
<keyword evidence="7" id="KW-0067">ATP-binding</keyword>
<dbReference type="Gene3D" id="3.40.50.300">
    <property type="entry name" value="P-loop containing nucleotide triphosphate hydrolases"/>
    <property type="match status" value="4"/>
</dbReference>
<sequence>MLELMLGPSGAGKTQMVYEEIAQRLERNKMSWILVPEQFSLFTEKEVLRQFGLPAQTRVKVISFSRLCNMVFHRLGPLRMRYIDGAGRQLIASRTLQLLEGKLKVMSRNARQKGFSKVLAETVSECKRYGVSPQTLRFAASQMESEELADKLEDLALLYETYHGLIEEQSADAEDNLTLICPRLKDCDFLEGKLYIRYFRSFTPVEYRAIGGLLHRMDLCVVLDYSSENEYRSLFQPVANTIRRLRETAEQEEIEEKPVRILDEPAPEGPLTYLRRYYFAPWAKTAEGVDAVGIYESQTRYRETEAAADLVLRLCRTEGYRFRDILVLTRDEGGYDRILPAVFARRGIRVFLDVRRSIAAKPMIRLLGGILDILAYGYSYERVMAIAGAELMDLPRLEVDELENYILAAAPSHAMWNAEAWDYMPGRGDFDLDRINHARNVLLSGVRYMEEKISGTKTGGEISTALLDWIRESGLDCRVEQKMSVLLQAGRQEEAEEYRQVYQAAESILAQLSAVMKDTPLSYRGFAELFHEACGGVEVGMIPQTLDCVTFSRIDRFRSSGAKAVLVLGMNEGVFPKGHMTEGLLSDTERMQMKKMGIELAPGREAKRREEQLLIYAVLAAPREKLFFFRYTMNEKGEAIAPSGILKRVQELLSDVQPVQLDGELLAGTEGCAGAFDLLAAALAEYGGRAELLPGPLKELHHWFSRQEEYKQKLEHLHHAITSALPERLTPEMTEKLYGRPLMLSASQLETYNGCAFRYFLTYGLLLREREHAGAEPRSMGSVQHAALYRYFTELKQSEAEFSAISQEECFARVGEAVEEEAKKNAELLYESSAYYQYIVMQMKGIAARTAWEVVKFYRSSAFRPYGYELKIGTGGPVPALTVEGETNQTIARVRGLIDRVDTCPAEDGTWVSVIDYKSSAKNLEIELVKDGITLQPLLYTDAVCRSIPGAVPAAMVYMQMNDPILDESKAGKNPDKERNKQMQPRGWIVNDAEVISAYSRNVDGKQESYLPSGKTAMITRQEIEERIEMANANIKKAAASIAGGEIGAHPYQSGKHDACAYCMYSGICRTEKKK</sequence>
<dbReference type="EMBL" id="JADCKB010000020">
    <property type="protein sequence ID" value="MBE5040659.1"/>
    <property type="molecule type" value="Genomic_DNA"/>
</dbReference>
<keyword evidence="4" id="KW-0378">Hydrolase</keyword>
<organism evidence="12 13">
    <name type="scientific">Ructibacterium gallinarum</name>
    <dbReference type="NCBI Taxonomy" id="2779355"/>
    <lineage>
        <taxon>Bacteria</taxon>
        <taxon>Bacillati</taxon>
        <taxon>Bacillota</taxon>
        <taxon>Clostridia</taxon>
        <taxon>Eubacteriales</taxon>
        <taxon>Oscillospiraceae</taxon>
        <taxon>Ructibacterium</taxon>
    </lineage>
</organism>
<keyword evidence="1" id="KW-0540">Nuclease</keyword>
<keyword evidence="9" id="KW-0234">DNA repair</keyword>
<keyword evidence="8" id="KW-0238">DNA-binding</keyword>
<protein>
    <submittedName>
        <fullName evidence="12">Exodeoxyribonuclease V subunit gamma</fullName>
    </submittedName>
</protein>
<evidence type="ECO:0000259" key="10">
    <source>
        <dbReference type="Pfam" id="PF12705"/>
    </source>
</evidence>
<keyword evidence="2" id="KW-0547">Nucleotide-binding</keyword>
<dbReference type="GO" id="GO:0004386">
    <property type="term" value="F:helicase activity"/>
    <property type="evidence" value="ECO:0007669"/>
    <property type="project" value="UniProtKB-KW"/>
</dbReference>
<evidence type="ECO:0000256" key="1">
    <source>
        <dbReference type="ARBA" id="ARBA00022722"/>
    </source>
</evidence>
<gene>
    <name evidence="12" type="ORF">INF28_09315</name>
</gene>
<dbReference type="InterPro" id="IPR049035">
    <property type="entry name" value="ADDB_N"/>
</dbReference>
<dbReference type="Proteomes" id="UP000806542">
    <property type="component" value="Unassembled WGS sequence"/>
</dbReference>
<accession>A0A9D5R9M5</accession>
<evidence type="ECO:0000256" key="9">
    <source>
        <dbReference type="ARBA" id="ARBA00023204"/>
    </source>
</evidence>
<dbReference type="GO" id="GO:0004527">
    <property type="term" value="F:exonuclease activity"/>
    <property type="evidence" value="ECO:0007669"/>
    <property type="project" value="UniProtKB-KW"/>
</dbReference>
<dbReference type="GO" id="GO:0003677">
    <property type="term" value="F:DNA binding"/>
    <property type="evidence" value="ECO:0007669"/>
    <property type="project" value="UniProtKB-KW"/>
</dbReference>
<dbReference type="Gene3D" id="3.90.320.10">
    <property type="match status" value="1"/>
</dbReference>
<reference evidence="12" key="1">
    <citation type="submission" date="2020-10" db="EMBL/GenBank/DDBJ databases">
        <title>ChiBAC.</title>
        <authorList>
            <person name="Zenner C."/>
            <person name="Hitch T.C.A."/>
            <person name="Clavel T."/>
        </authorList>
    </citation>
    <scope>NUCLEOTIDE SEQUENCE</scope>
    <source>
        <strain evidence="12">DSM 107454</strain>
    </source>
</reference>
<dbReference type="SUPFAM" id="SSF52540">
    <property type="entry name" value="P-loop containing nucleoside triphosphate hydrolases"/>
    <property type="match status" value="1"/>
</dbReference>
<dbReference type="PANTHER" id="PTHR30591:SF1">
    <property type="entry name" value="RECBCD ENZYME SUBUNIT RECC"/>
    <property type="match status" value="1"/>
</dbReference>
<evidence type="ECO:0000313" key="13">
    <source>
        <dbReference type="Proteomes" id="UP000806542"/>
    </source>
</evidence>
<evidence type="ECO:0000256" key="8">
    <source>
        <dbReference type="ARBA" id="ARBA00023125"/>
    </source>
</evidence>
<dbReference type="GO" id="GO:0006281">
    <property type="term" value="P:DNA repair"/>
    <property type="evidence" value="ECO:0007669"/>
    <property type="project" value="UniProtKB-KW"/>
</dbReference>
<evidence type="ECO:0000256" key="2">
    <source>
        <dbReference type="ARBA" id="ARBA00022741"/>
    </source>
</evidence>
<dbReference type="InterPro" id="IPR038726">
    <property type="entry name" value="PDDEXK_AddAB-type"/>
</dbReference>
<proteinExistence type="predicted"/>
<dbReference type="GO" id="GO:0005524">
    <property type="term" value="F:ATP binding"/>
    <property type="evidence" value="ECO:0007669"/>
    <property type="project" value="UniProtKB-KW"/>
</dbReference>
<dbReference type="InterPro" id="IPR011604">
    <property type="entry name" value="PDDEXK-like_dom_sf"/>
</dbReference>
<comment type="caution">
    <text evidence="12">The sequence shown here is derived from an EMBL/GenBank/DDBJ whole genome shotgun (WGS) entry which is preliminary data.</text>
</comment>
<evidence type="ECO:0000256" key="5">
    <source>
        <dbReference type="ARBA" id="ARBA00022806"/>
    </source>
</evidence>
<keyword evidence="6" id="KW-0269">Exonuclease</keyword>
<dbReference type="Pfam" id="PF21445">
    <property type="entry name" value="ADDB_N"/>
    <property type="match status" value="1"/>
</dbReference>
<evidence type="ECO:0000313" key="12">
    <source>
        <dbReference type="EMBL" id="MBE5040659.1"/>
    </source>
</evidence>
<dbReference type="Pfam" id="PF12705">
    <property type="entry name" value="PDDEXK_1"/>
    <property type="match status" value="1"/>
</dbReference>
<dbReference type="PANTHER" id="PTHR30591">
    <property type="entry name" value="RECBCD ENZYME SUBUNIT RECC"/>
    <property type="match status" value="1"/>
</dbReference>
<dbReference type="RefSeq" id="WP_226393212.1">
    <property type="nucleotide sequence ID" value="NZ_JADCKB010000020.1"/>
</dbReference>
<evidence type="ECO:0000256" key="4">
    <source>
        <dbReference type="ARBA" id="ARBA00022801"/>
    </source>
</evidence>
<evidence type="ECO:0000256" key="3">
    <source>
        <dbReference type="ARBA" id="ARBA00022763"/>
    </source>
</evidence>
<evidence type="ECO:0000259" key="11">
    <source>
        <dbReference type="Pfam" id="PF21445"/>
    </source>
</evidence>
<dbReference type="AlphaFoldDB" id="A0A9D5R9M5"/>
<evidence type="ECO:0000256" key="6">
    <source>
        <dbReference type="ARBA" id="ARBA00022839"/>
    </source>
</evidence>
<keyword evidence="5" id="KW-0347">Helicase</keyword>